<dbReference type="GO" id="GO:0005518">
    <property type="term" value="F:collagen binding"/>
    <property type="evidence" value="ECO:0007669"/>
    <property type="project" value="InterPro"/>
</dbReference>
<dbReference type="Pfam" id="PF05737">
    <property type="entry name" value="Collagen_bind"/>
    <property type="match status" value="1"/>
</dbReference>
<dbReference type="InterPro" id="IPR019931">
    <property type="entry name" value="LPXTG_anchor"/>
</dbReference>
<keyword evidence="7" id="KW-1133">Transmembrane helix</keyword>
<dbReference type="GO" id="GO:0007155">
    <property type="term" value="P:cell adhesion"/>
    <property type="evidence" value="ECO:0007669"/>
    <property type="project" value="InterPro"/>
</dbReference>
<evidence type="ECO:0000256" key="2">
    <source>
        <dbReference type="ARBA" id="ARBA00022512"/>
    </source>
</evidence>
<dbReference type="InterPro" id="IPR008966">
    <property type="entry name" value="Adhesion_dom_sf"/>
</dbReference>
<gene>
    <name evidence="9" type="ORF">Hs20B_14370</name>
</gene>
<evidence type="ECO:0000313" key="10">
    <source>
        <dbReference type="Proteomes" id="UP000475928"/>
    </source>
</evidence>
<dbReference type="InterPro" id="IPR008456">
    <property type="entry name" value="Collagen-bd_dom"/>
</dbReference>
<feature type="domain" description="Gram-positive cocci surface proteins LPxTG" evidence="8">
    <location>
        <begin position="718"/>
        <end position="757"/>
    </location>
</feature>
<reference evidence="9 10" key="1">
    <citation type="submission" date="2020-02" db="EMBL/GenBank/DDBJ databases">
        <title>Draft genome sequence of Lactococcus sp. Hs20B0-1.</title>
        <authorList>
            <person name="Noda S."/>
            <person name="Yuki M."/>
            <person name="Ohkuma M."/>
        </authorList>
    </citation>
    <scope>NUCLEOTIDE SEQUENCE [LARGE SCALE GENOMIC DNA]</scope>
    <source>
        <strain evidence="9 10">Hs20B0-1</strain>
    </source>
</reference>
<feature type="region of interest" description="Disordered" evidence="6">
    <location>
        <begin position="353"/>
        <end position="729"/>
    </location>
</feature>
<dbReference type="Proteomes" id="UP000475928">
    <property type="component" value="Unassembled WGS sequence"/>
</dbReference>
<dbReference type="InterPro" id="IPR011252">
    <property type="entry name" value="Fibrogen-bd_dom1"/>
</dbReference>
<comment type="subcellular location">
    <subcellularLocation>
        <location evidence="1">Secreted</location>
        <location evidence="1">Cell wall</location>
        <topology evidence="1">Peptidoglycan-anchor</topology>
    </subcellularLocation>
</comment>
<dbReference type="PANTHER" id="PTHR34403">
    <property type="entry name" value="TOL-PAL SYSTEM PROTEIN TOLA"/>
    <property type="match status" value="1"/>
</dbReference>
<dbReference type="SUPFAM" id="SSF49401">
    <property type="entry name" value="Bacterial adhesins"/>
    <property type="match status" value="2"/>
</dbReference>
<evidence type="ECO:0000256" key="6">
    <source>
        <dbReference type="SAM" id="MobiDB-lite"/>
    </source>
</evidence>
<feature type="compositionally biased region" description="Acidic residues" evidence="6">
    <location>
        <begin position="388"/>
        <end position="405"/>
    </location>
</feature>
<keyword evidence="4" id="KW-0732">Signal</keyword>
<dbReference type="PANTHER" id="PTHR34403:SF8">
    <property type="entry name" value="TOL-PAL SYSTEM PROTEIN TOLA"/>
    <property type="match status" value="1"/>
</dbReference>
<dbReference type="Pfam" id="PF00746">
    <property type="entry name" value="Gram_pos_anchor"/>
    <property type="match status" value="1"/>
</dbReference>
<evidence type="ECO:0000256" key="7">
    <source>
        <dbReference type="SAM" id="Phobius"/>
    </source>
</evidence>
<evidence type="ECO:0000313" key="9">
    <source>
        <dbReference type="EMBL" id="GFH41039.1"/>
    </source>
</evidence>
<keyword evidence="2" id="KW-0134">Cell wall</keyword>
<evidence type="ECO:0000259" key="8">
    <source>
        <dbReference type="PROSITE" id="PS50847"/>
    </source>
</evidence>
<name>A0A6A0B6F6_9LACT</name>
<protein>
    <recommendedName>
        <fullName evidence="8">Gram-positive cocci surface proteins LPxTG domain-containing protein</fullName>
    </recommendedName>
</protein>
<sequence length="757" mass="81854">MKQIQSNSAVLTYDSVGNAANPIKSANKKVSHFRAWKSGKIWLYAAGVMLVSAMTSVGLPDNISHTLPKMAQGSRVYADTIEKDTSFLSNLVITSENGYDPTYFNQYSNVELTADWVLGDYQKGDTVNFAFDTTYVSVANQISFNLYANQTDADGNEVLDADGNPVKISVGTVVVNTDGTGTVTFNDPTNYLSTHTNVHGTMSILTRMNSDVTPNQTITINTSWGDQSVTINDSNSEQISSDELIAKWNDNIDSDGALSWGIRVNYAGESLKNVVVNDTLESSAKIIPGSVVINEVTYTNYIADIGADVTDQFEIDYVDDQHFTVNFGNIDKTYLIHYKSTITDPNDKVIDNSVSLTDDNHPKNSADANYKVTTGQGDVVGDDKPVDVESESEYESDSDSESESESDNHSDSESESESYSHSESESESESDSHSESESESESDSHSDSESESESDSHSDSESESESDSHSDSESESESDSHSDSESDSLSDSHSDSESESESDSHSDSESDSESDSHSESESDSLSDSHSDSESESESDSHSDSESESESDSHSESESESESDSHSESESESESDSHSDSESESESDSHSESESESESDSHSDSERESESDSHSESESESESDSHSESERESESDSHSDSESDSLSDSHSDSESDSESDSHSDSENESESDSHSDSESESESDSHSESESESDSDSHFESDHETPVVPNTSHPDNGSLPKTGDSDELSKEISLVAGGMLAAGALMTAKKRRRNARTK</sequence>
<dbReference type="InterPro" id="IPR050972">
    <property type="entry name" value="SDr-like"/>
</dbReference>
<keyword evidence="5" id="KW-0572">Peptidoglycan-anchor</keyword>
<comment type="caution">
    <text evidence="9">The sequence shown here is derived from an EMBL/GenBank/DDBJ whole genome shotgun (WGS) entry which is preliminary data.</text>
</comment>
<evidence type="ECO:0000256" key="3">
    <source>
        <dbReference type="ARBA" id="ARBA00022525"/>
    </source>
</evidence>
<evidence type="ECO:0000256" key="4">
    <source>
        <dbReference type="ARBA" id="ARBA00022729"/>
    </source>
</evidence>
<dbReference type="EMBL" id="BLLH01000008">
    <property type="protein sequence ID" value="GFH41039.1"/>
    <property type="molecule type" value="Genomic_DNA"/>
</dbReference>
<keyword evidence="7" id="KW-0812">Transmembrane</keyword>
<evidence type="ECO:0000256" key="5">
    <source>
        <dbReference type="ARBA" id="ARBA00023088"/>
    </source>
</evidence>
<accession>A0A6A0B6F6</accession>
<dbReference type="Gene3D" id="2.60.40.740">
    <property type="match status" value="1"/>
</dbReference>
<dbReference type="Gene3D" id="2.60.40.1280">
    <property type="match status" value="1"/>
</dbReference>
<keyword evidence="3" id="KW-0964">Secreted</keyword>
<organism evidence="9 10">
    <name type="scientific">Pseudolactococcus insecticola</name>
    <dbReference type="NCBI Taxonomy" id="2709158"/>
    <lineage>
        <taxon>Bacteria</taxon>
        <taxon>Bacillati</taxon>
        <taxon>Bacillota</taxon>
        <taxon>Bacilli</taxon>
        <taxon>Lactobacillales</taxon>
        <taxon>Streptococcaceae</taxon>
        <taxon>Pseudolactococcus</taxon>
    </lineage>
</organism>
<dbReference type="RefSeq" id="WP_172357145.1">
    <property type="nucleotide sequence ID" value="NZ_BLLH01000008.1"/>
</dbReference>
<keyword evidence="10" id="KW-1185">Reference proteome</keyword>
<evidence type="ECO:0000256" key="1">
    <source>
        <dbReference type="ARBA" id="ARBA00004168"/>
    </source>
</evidence>
<feature type="transmembrane region" description="Helical" evidence="7">
    <location>
        <begin position="41"/>
        <end position="59"/>
    </location>
</feature>
<keyword evidence="7" id="KW-0472">Membrane</keyword>
<feature type="compositionally biased region" description="Basic and acidic residues" evidence="6">
    <location>
        <begin position="406"/>
        <end position="704"/>
    </location>
</feature>
<dbReference type="InterPro" id="IPR041171">
    <property type="entry name" value="SDR_Ig"/>
</dbReference>
<dbReference type="AlphaFoldDB" id="A0A6A0B6F6"/>
<dbReference type="Pfam" id="PF17961">
    <property type="entry name" value="Big_8"/>
    <property type="match status" value="1"/>
</dbReference>
<dbReference type="PROSITE" id="PS50847">
    <property type="entry name" value="GRAM_POS_ANCHORING"/>
    <property type="match status" value="1"/>
</dbReference>
<proteinExistence type="predicted"/>